<keyword evidence="1" id="KW-0812">Transmembrane</keyword>
<accession>A0A517N6Y1</accession>
<evidence type="ECO:0000313" key="2">
    <source>
        <dbReference type="EMBL" id="QDT02897.1"/>
    </source>
</evidence>
<organism evidence="2 3">
    <name type="scientific">Rubripirellula lacrimiformis</name>
    <dbReference type="NCBI Taxonomy" id="1930273"/>
    <lineage>
        <taxon>Bacteria</taxon>
        <taxon>Pseudomonadati</taxon>
        <taxon>Planctomycetota</taxon>
        <taxon>Planctomycetia</taxon>
        <taxon>Pirellulales</taxon>
        <taxon>Pirellulaceae</taxon>
        <taxon>Rubripirellula</taxon>
    </lineage>
</organism>
<reference evidence="2 3" key="1">
    <citation type="submission" date="2019-02" db="EMBL/GenBank/DDBJ databases">
        <title>Deep-cultivation of Planctomycetes and their phenomic and genomic characterization uncovers novel biology.</title>
        <authorList>
            <person name="Wiegand S."/>
            <person name="Jogler M."/>
            <person name="Boedeker C."/>
            <person name="Pinto D."/>
            <person name="Vollmers J."/>
            <person name="Rivas-Marin E."/>
            <person name="Kohn T."/>
            <person name="Peeters S.H."/>
            <person name="Heuer A."/>
            <person name="Rast P."/>
            <person name="Oberbeckmann S."/>
            <person name="Bunk B."/>
            <person name="Jeske O."/>
            <person name="Meyerdierks A."/>
            <person name="Storesund J.E."/>
            <person name="Kallscheuer N."/>
            <person name="Luecker S."/>
            <person name="Lage O.M."/>
            <person name="Pohl T."/>
            <person name="Merkel B.J."/>
            <person name="Hornburger P."/>
            <person name="Mueller R.-W."/>
            <person name="Bruemmer F."/>
            <person name="Labrenz M."/>
            <person name="Spormann A.M."/>
            <person name="Op den Camp H."/>
            <person name="Overmann J."/>
            <person name="Amann R."/>
            <person name="Jetten M.S.M."/>
            <person name="Mascher T."/>
            <person name="Medema M.H."/>
            <person name="Devos D.P."/>
            <person name="Kaster A.-K."/>
            <person name="Ovreas L."/>
            <person name="Rohde M."/>
            <person name="Galperin M.Y."/>
            <person name="Jogler C."/>
        </authorList>
    </citation>
    <scope>NUCLEOTIDE SEQUENCE [LARGE SCALE GENOMIC DNA]</scope>
    <source>
        <strain evidence="2 3">K22_7</strain>
    </source>
</reference>
<evidence type="ECO:0000313" key="3">
    <source>
        <dbReference type="Proteomes" id="UP000318538"/>
    </source>
</evidence>
<gene>
    <name evidence="2" type="ORF">K227x_12760</name>
</gene>
<dbReference type="RefSeq" id="WP_145168692.1">
    <property type="nucleotide sequence ID" value="NZ_CP036525.1"/>
</dbReference>
<keyword evidence="1" id="KW-1133">Transmembrane helix</keyword>
<dbReference type="EMBL" id="CP036525">
    <property type="protein sequence ID" value="QDT02897.1"/>
    <property type="molecule type" value="Genomic_DNA"/>
</dbReference>
<proteinExistence type="predicted"/>
<dbReference type="Proteomes" id="UP000318538">
    <property type="component" value="Chromosome"/>
</dbReference>
<keyword evidence="3" id="KW-1185">Reference proteome</keyword>
<protein>
    <submittedName>
        <fullName evidence="2">Uncharacterized protein</fullName>
    </submittedName>
</protein>
<evidence type="ECO:0000256" key="1">
    <source>
        <dbReference type="SAM" id="Phobius"/>
    </source>
</evidence>
<feature type="transmembrane region" description="Helical" evidence="1">
    <location>
        <begin position="434"/>
        <end position="453"/>
    </location>
</feature>
<dbReference type="OrthoDB" id="240474at2"/>
<name>A0A517N6Y1_9BACT</name>
<dbReference type="KEGG" id="rlc:K227x_12760"/>
<keyword evidence="1" id="KW-0472">Membrane</keyword>
<sequence length="481" mass="52169">MMNVSGNESHPTPQPSVARRSASLSWADWIRRSWIVVGALLGAVIACPAKAEEVFDLLGGFDRTRIDACYPVVDDDTAGELAKLSYRLQRIAPTALAGRATPLALGPDAQSDDIDIGSAVRFDGTIQSIDRIPVPPALVEYLEFSVVRSVQLQVDDAAIRVLSPGLVSEAKVGDRAGGVGVVIQPGPKVDSPQSPDADPMVLVAGRMDWMPSQSPSVGWQLLAETGVDLSGVAALASRNRKPLTAADGDAFYAILATSEQIGRRQDVPVPATVDAIELLTDPQAMAGQWIRMELETVQITRVTVTTENRIAQLHQDHYFQIDAVADLGNAVVKIEDDNHGLPDAVFENRYPVSVVTTELPAFLNEAIWRQTGNQSVLAEINRPVAIDGFFLRLWSYQTQYMKQFGGEDQFGPLIVAARVTDRAPASADPVGVSIIGWIAAVAVLVVLVATFLWHRITSAGDRKIRERQKRRESEDLDFPNP</sequence>
<dbReference type="AlphaFoldDB" id="A0A517N6Y1"/>